<dbReference type="InterPro" id="IPR050266">
    <property type="entry name" value="AB_hydrolase_sf"/>
</dbReference>
<dbReference type="PANTHER" id="PTHR43798:SF33">
    <property type="entry name" value="HYDROLASE, PUTATIVE (AFU_ORTHOLOGUE AFUA_2G14860)-RELATED"/>
    <property type="match status" value="1"/>
</dbReference>
<dbReference type="InterPro" id="IPR029058">
    <property type="entry name" value="AB_hydrolase_fold"/>
</dbReference>
<dbReference type="EMBL" id="JAQQXR010000001">
    <property type="protein sequence ID" value="MDC8756595.1"/>
    <property type="molecule type" value="Genomic_DNA"/>
</dbReference>
<keyword evidence="2" id="KW-0378">Hydrolase</keyword>
<dbReference type="SUPFAM" id="SSF53474">
    <property type="entry name" value="alpha/beta-Hydrolases"/>
    <property type="match status" value="1"/>
</dbReference>
<feature type="domain" description="AB hydrolase-1" evidence="1">
    <location>
        <begin position="8"/>
        <end position="251"/>
    </location>
</feature>
<dbReference type="Pfam" id="PF12697">
    <property type="entry name" value="Abhydrolase_6"/>
    <property type="match status" value="1"/>
</dbReference>
<sequence length="268" mass="30024">MTKPLLHFAHANSYPAGTYRRFFGLLAQDFNVQALDMHAHNPAYPVETGWSALVDEYIEALESRYEQPVILLGHSLGGMLSLMVAKARPELVRCVVLLDSPVVAGWRALVLRLLRNSKLGERYFSPARFSVRRRNVWPDAEAAYRHFAAKQMFAAWAPEVLRDYIASGLAPHPDGMQLRFTREIETDVYRSLPHHIGALVTGRYPVPIGFIGGSESAECRQAGLGPTRKLVGRFFRQIPGGHLFPMESPELAAHEVREMIAALLAPKR</sequence>
<evidence type="ECO:0000313" key="2">
    <source>
        <dbReference type="EMBL" id="MDC8756595.1"/>
    </source>
</evidence>
<dbReference type="GO" id="GO:0016787">
    <property type="term" value="F:hydrolase activity"/>
    <property type="evidence" value="ECO:0007669"/>
    <property type="project" value="UniProtKB-KW"/>
</dbReference>
<name>A0ABT5JWP2_9BURK</name>
<dbReference type="RefSeq" id="WP_273669231.1">
    <property type="nucleotide sequence ID" value="NZ_JAQQXR010000001.1"/>
</dbReference>
<dbReference type="Proteomes" id="UP001221208">
    <property type="component" value="Unassembled WGS sequence"/>
</dbReference>
<dbReference type="InterPro" id="IPR000073">
    <property type="entry name" value="AB_hydrolase_1"/>
</dbReference>
<evidence type="ECO:0000313" key="3">
    <source>
        <dbReference type="Proteomes" id="UP001221208"/>
    </source>
</evidence>
<dbReference type="PANTHER" id="PTHR43798">
    <property type="entry name" value="MONOACYLGLYCEROL LIPASE"/>
    <property type="match status" value="1"/>
</dbReference>
<accession>A0ABT5JWP2</accession>
<organism evidence="2 3">
    <name type="scientific">Janthinobacterium fluminis</name>
    <dbReference type="NCBI Taxonomy" id="2987524"/>
    <lineage>
        <taxon>Bacteria</taxon>
        <taxon>Pseudomonadati</taxon>
        <taxon>Pseudomonadota</taxon>
        <taxon>Betaproteobacteria</taxon>
        <taxon>Burkholderiales</taxon>
        <taxon>Oxalobacteraceae</taxon>
        <taxon>Janthinobacterium</taxon>
    </lineage>
</organism>
<gene>
    <name evidence="2" type="ORF">OIK44_03205</name>
</gene>
<protein>
    <submittedName>
        <fullName evidence="2">Alpha/beta hydrolase</fullName>
    </submittedName>
</protein>
<evidence type="ECO:0000259" key="1">
    <source>
        <dbReference type="Pfam" id="PF12697"/>
    </source>
</evidence>
<reference evidence="2 3" key="1">
    <citation type="submission" date="2022-10" db="EMBL/GenBank/DDBJ databases">
        <title>Janthinobacterium sp. hw3 Genome sequencing.</title>
        <authorList>
            <person name="Park S."/>
        </authorList>
    </citation>
    <scope>NUCLEOTIDE SEQUENCE [LARGE SCALE GENOMIC DNA]</scope>
    <source>
        <strain evidence="3">hw3</strain>
    </source>
</reference>
<comment type="caution">
    <text evidence="2">The sequence shown here is derived from an EMBL/GenBank/DDBJ whole genome shotgun (WGS) entry which is preliminary data.</text>
</comment>
<dbReference type="Gene3D" id="3.40.50.1820">
    <property type="entry name" value="alpha/beta hydrolase"/>
    <property type="match status" value="1"/>
</dbReference>
<proteinExistence type="predicted"/>
<keyword evidence="3" id="KW-1185">Reference proteome</keyword>